<dbReference type="Gene3D" id="3.30.420.10">
    <property type="entry name" value="Ribonuclease H-like superfamily/Ribonuclease H"/>
    <property type="match status" value="1"/>
</dbReference>
<dbReference type="InterPro" id="IPR012337">
    <property type="entry name" value="RNaseH-like_sf"/>
</dbReference>
<name>A0AAE1KKD9_PETCI</name>
<dbReference type="InterPro" id="IPR050951">
    <property type="entry name" value="Retrovirus_Pol_polyprotein"/>
</dbReference>
<proteinExistence type="predicted"/>
<feature type="region of interest" description="Disordered" evidence="1">
    <location>
        <begin position="29"/>
        <end position="51"/>
    </location>
</feature>
<feature type="domain" description="Integrase catalytic" evidence="2">
    <location>
        <begin position="92"/>
        <end position="153"/>
    </location>
</feature>
<protein>
    <recommendedName>
        <fullName evidence="2">Integrase catalytic domain-containing protein</fullName>
    </recommendedName>
</protein>
<dbReference type="PANTHER" id="PTHR37984">
    <property type="entry name" value="PROTEIN CBG26694"/>
    <property type="match status" value="1"/>
</dbReference>
<gene>
    <name evidence="3" type="ORF">Pcinc_019441</name>
</gene>
<dbReference type="PANTHER" id="PTHR37984:SF15">
    <property type="entry name" value="INTEGRASE CATALYTIC DOMAIN-CONTAINING PROTEIN"/>
    <property type="match status" value="1"/>
</dbReference>
<dbReference type="Proteomes" id="UP001286313">
    <property type="component" value="Unassembled WGS sequence"/>
</dbReference>
<evidence type="ECO:0000313" key="4">
    <source>
        <dbReference type="Proteomes" id="UP001286313"/>
    </source>
</evidence>
<evidence type="ECO:0000259" key="2">
    <source>
        <dbReference type="PROSITE" id="PS50994"/>
    </source>
</evidence>
<evidence type="ECO:0000256" key="1">
    <source>
        <dbReference type="SAM" id="MobiDB-lite"/>
    </source>
</evidence>
<evidence type="ECO:0000313" key="3">
    <source>
        <dbReference type="EMBL" id="KAK3875694.1"/>
    </source>
</evidence>
<keyword evidence="4" id="KW-1185">Reference proteome</keyword>
<dbReference type="AlphaFoldDB" id="A0AAE1KKD9"/>
<accession>A0AAE1KKD9</accession>
<comment type="caution">
    <text evidence="3">The sequence shown here is derived from an EMBL/GenBank/DDBJ whole genome shotgun (WGS) entry which is preliminary data.</text>
</comment>
<dbReference type="EMBL" id="JAWQEG010001929">
    <property type="protein sequence ID" value="KAK3875694.1"/>
    <property type="molecule type" value="Genomic_DNA"/>
</dbReference>
<dbReference type="GO" id="GO:0003676">
    <property type="term" value="F:nucleic acid binding"/>
    <property type="evidence" value="ECO:0007669"/>
    <property type="project" value="InterPro"/>
</dbReference>
<sequence length="214" mass="24388">MSSFEQLKSQAEALGLQGEEVGRYVIQQQAYDREERSMKRREEQEEKERQRKLELARLEAEKEIELARIAASAKSPSPASGGECADRSRLPAYIDGIPREILSDRGTQFTSRLMAELHKLLGVKPQFTTPFHPSGNGRVERLPGLLKAILRKLCCEKPKEWHHYIIPTLFALREMPSDRTDFSAFDLLWPVCTRATHCFESPLGGSQSSGRRLY</sequence>
<dbReference type="SUPFAM" id="SSF53098">
    <property type="entry name" value="Ribonuclease H-like"/>
    <property type="match status" value="1"/>
</dbReference>
<reference evidence="3" key="1">
    <citation type="submission" date="2023-10" db="EMBL/GenBank/DDBJ databases">
        <title>Genome assemblies of two species of porcelain crab, Petrolisthes cinctipes and Petrolisthes manimaculis (Anomura: Porcellanidae).</title>
        <authorList>
            <person name="Angst P."/>
        </authorList>
    </citation>
    <scope>NUCLEOTIDE SEQUENCE</scope>
    <source>
        <strain evidence="3">PB745_01</strain>
        <tissue evidence="3">Gill</tissue>
    </source>
</reference>
<dbReference type="InterPro" id="IPR001584">
    <property type="entry name" value="Integrase_cat-core"/>
</dbReference>
<dbReference type="PROSITE" id="PS50994">
    <property type="entry name" value="INTEGRASE"/>
    <property type="match status" value="1"/>
</dbReference>
<feature type="compositionally biased region" description="Basic and acidic residues" evidence="1">
    <location>
        <begin position="31"/>
        <end position="51"/>
    </location>
</feature>
<dbReference type="InterPro" id="IPR036397">
    <property type="entry name" value="RNaseH_sf"/>
</dbReference>
<dbReference type="GO" id="GO:0015074">
    <property type="term" value="P:DNA integration"/>
    <property type="evidence" value="ECO:0007669"/>
    <property type="project" value="InterPro"/>
</dbReference>
<organism evidence="3 4">
    <name type="scientific">Petrolisthes cinctipes</name>
    <name type="common">Flat porcelain crab</name>
    <dbReference type="NCBI Taxonomy" id="88211"/>
    <lineage>
        <taxon>Eukaryota</taxon>
        <taxon>Metazoa</taxon>
        <taxon>Ecdysozoa</taxon>
        <taxon>Arthropoda</taxon>
        <taxon>Crustacea</taxon>
        <taxon>Multicrustacea</taxon>
        <taxon>Malacostraca</taxon>
        <taxon>Eumalacostraca</taxon>
        <taxon>Eucarida</taxon>
        <taxon>Decapoda</taxon>
        <taxon>Pleocyemata</taxon>
        <taxon>Anomura</taxon>
        <taxon>Galatheoidea</taxon>
        <taxon>Porcellanidae</taxon>
        <taxon>Petrolisthes</taxon>
    </lineage>
</organism>